<evidence type="ECO:0000313" key="3">
    <source>
        <dbReference type="Proteomes" id="UP000596660"/>
    </source>
</evidence>
<dbReference type="Gramene" id="AUR62013702-RA">
    <property type="protein sequence ID" value="AUR62013702-RA:cds"/>
    <property type="gene ID" value="AUR62013702"/>
</dbReference>
<organism evidence="2 3">
    <name type="scientific">Chenopodium quinoa</name>
    <name type="common">Quinoa</name>
    <dbReference type="NCBI Taxonomy" id="63459"/>
    <lineage>
        <taxon>Eukaryota</taxon>
        <taxon>Viridiplantae</taxon>
        <taxon>Streptophyta</taxon>
        <taxon>Embryophyta</taxon>
        <taxon>Tracheophyta</taxon>
        <taxon>Spermatophyta</taxon>
        <taxon>Magnoliopsida</taxon>
        <taxon>eudicotyledons</taxon>
        <taxon>Gunneridae</taxon>
        <taxon>Pentapetalae</taxon>
        <taxon>Caryophyllales</taxon>
        <taxon>Chenopodiaceae</taxon>
        <taxon>Chenopodioideae</taxon>
        <taxon>Atripliceae</taxon>
        <taxon>Chenopodium</taxon>
    </lineage>
</organism>
<keyword evidence="1" id="KW-1133">Transmembrane helix</keyword>
<sequence>MGGRPTSLAANSDPLSFAAPTTSSSVDSVFGSVPTRLEAEYAITAFQSFMMQGLSSSISILDRLQPILSHDQLQSTGFQRVYDAFLLLQTVPYVQRMVVSISSDKAVWDAVMNNNEVQEFRQSVNQAKSSRHQRSDEEPALVSMILKWILDNMKLKVLQLIESLKSVVSKSFESSQNKNTTNPELKHGFEEMIVSTVLLSTITLMIVLVTRAYGA</sequence>
<accession>A0A803LIA5</accession>
<dbReference type="PANTHER" id="PTHR33625:SF2">
    <property type="entry name" value="POST-SET DOMAIN-CONTAINING PROTEIN"/>
    <property type="match status" value="1"/>
</dbReference>
<evidence type="ECO:0000256" key="1">
    <source>
        <dbReference type="SAM" id="Phobius"/>
    </source>
</evidence>
<evidence type="ECO:0000313" key="2">
    <source>
        <dbReference type="EnsemblPlants" id="AUR62013702-RA:cds"/>
    </source>
</evidence>
<keyword evidence="1" id="KW-0472">Membrane</keyword>
<dbReference type="Proteomes" id="UP000596660">
    <property type="component" value="Unplaced"/>
</dbReference>
<reference evidence="2" key="2">
    <citation type="submission" date="2021-03" db="UniProtKB">
        <authorList>
            <consortium name="EnsemblPlants"/>
        </authorList>
    </citation>
    <scope>IDENTIFICATION</scope>
</reference>
<keyword evidence="1" id="KW-0812">Transmembrane</keyword>
<name>A0A803LIA5_CHEQI</name>
<proteinExistence type="predicted"/>
<dbReference type="AlphaFoldDB" id="A0A803LIA5"/>
<dbReference type="EnsemblPlants" id="AUR62013702-RA">
    <property type="protein sequence ID" value="AUR62013702-RA:cds"/>
    <property type="gene ID" value="AUR62013702"/>
</dbReference>
<keyword evidence="3" id="KW-1185">Reference proteome</keyword>
<dbReference type="PANTHER" id="PTHR33625">
    <property type="entry name" value="OS08G0179900 PROTEIN"/>
    <property type="match status" value="1"/>
</dbReference>
<reference evidence="2" key="1">
    <citation type="journal article" date="2017" name="Nature">
        <title>The genome of Chenopodium quinoa.</title>
        <authorList>
            <person name="Jarvis D.E."/>
            <person name="Ho Y.S."/>
            <person name="Lightfoot D.J."/>
            <person name="Schmoeckel S.M."/>
            <person name="Li B."/>
            <person name="Borm T.J.A."/>
            <person name="Ohyanagi H."/>
            <person name="Mineta K."/>
            <person name="Michell C.T."/>
            <person name="Saber N."/>
            <person name="Kharbatia N.M."/>
            <person name="Rupper R.R."/>
            <person name="Sharp A.R."/>
            <person name="Dally N."/>
            <person name="Boughton B.A."/>
            <person name="Woo Y.H."/>
            <person name="Gao G."/>
            <person name="Schijlen E.G.W.M."/>
            <person name="Guo X."/>
            <person name="Momin A.A."/>
            <person name="Negrao S."/>
            <person name="Al-Babili S."/>
            <person name="Gehring C."/>
            <person name="Roessner U."/>
            <person name="Jung C."/>
            <person name="Murphy K."/>
            <person name="Arold S.T."/>
            <person name="Gojobori T."/>
            <person name="van der Linden C.G."/>
            <person name="van Loo E.N."/>
            <person name="Jellen E.N."/>
            <person name="Maughan P.J."/>
            <person name="Tester M."/>
        </authorList>
    </citation>
    <scope>NUCLEOTIDE SEQUENCE [LARGE SCALE GENOMIC DNA]</scope>
    <source>
        <strain evidence="2">cv. PI 614886</strain>
    </source>
</reference>
<dbReference type="OMA" id="MNNNEVQ"/>
<protein>
    <submittedName>
        <fullName evidence="2">Uncharacterized protein</fullName>
    </submittedName>
</protein>
<feature type="transmembrane region" description="Helical" evidence="1">
    <location>
        <begin position="192"/>
        <end position="213"/>
    </location>
</feature>